<accession>A0A1F7JBD7</accession>
<organism evidence="4 5">
    <name type="scientific">Candidatus Roizmanbacteria bacterium RIFCSPLOWO2_02_FULL_36_11</name>
    <dbReference type="NCBI Taxonomy" id="1802071"/>
    <lineage>
        <taxon>Bacteria</taxon>
        <taxon>Candidatus Roizmaniibacteriota</taxon>
    </lineage>
</organism>
<dbReference type="GO" id="GO:0016301">
    <property type="term" value="F:kinase activity"/>
    <property type="evidence" value="ECO:0007669"/>
    <property type="project" value="UniProtKB-KW"/>
</dbReference>
<keyword evidence="2" id="KW-0418">Kinase</keyword>
<dbReference type="PROSITE" id="PS00584">
    <property type="entry name" value="PFKB_KINASES_2"/>
    <property type="match status" value="1"/>
</dbReference>
<dbReference type="AlphaFoldDB" id="A0A1F7JBD7"/>
<evidence type="ECO:0000313" key="4">
    <source>
        <dbReference type="EMBL" id="OGK52927.1"/>
    </source>
</evidence>
<comment type="caution">
    <text evidence="4">The sequence shown here is derived from an EMBL/GenBank/DDBJ whole genome shotgun (WGS) entry which is preliminary data.</text>
</comment>
<name>A0A1F7JBD7_9BACT</name>
<evidence type="ECO:0000256" key="1">
    <source>
        <dbReference type="ARBA" id="ARBA00022679"/>
    </source>
</evidence>
<dbReference type="Gene3D" id="3.40.1190.20">
    <property type="match status" value="1"/>
</dbReference>
<proteinExistence type="predicted"/>
<evidence type="ECO:0000256" key="2">
    <source>
        <dbReference type="ARBA" id="ARBA00022777"/>
    </source>
</evidence>
<evidence type="ECO:0000259" key="3">
    <source>
        <dbReference type="Pfam" id="PF00294"/>
    </source>
</evidence>
<protein>
    <recommendedName>
        <fullName evidence="3">Carbohydrate kinase PfkB domain-containing protein</fullName>
    </recommendedName>
</protein>
<dbReference type="InterPro" id="IPR011611">
    <property type="entry name" value="PfkB_dom"/>
</dbReference>
<evidence type="ECO:0000313" key="5">
    <source>
        <dbReference type="Proteomes" id="UP000177418"/>
    </source>
</evidence>
<dbReference type="Proteomes" id="UP000177418">
    <property type="component" value="Unassembled WGS sequence"/>
</dbReference>
<dbReference type="InterPro" id="IPR029056">
    <property type="entry name" value="Ribokinase-like"/>
</dbReference>
<dbReference type="EMBL" id="MGAV01000028">
    <property type="protein sequence ID" value="OGK52927.1"/>
    <property type="molecule type" value="Genomic_DNA"/>
</dbReference>
<dbReference type="SUPFAM" id="SSF53613">
    <property type="entry name" value="Ribokinase-like"/>
    <property type="match status" value="1"/>
</dbReference>
<dbReference type="Pfam" id="PF00294">
    <property type="entry name" value="PfkB"/>
    <property type="match status" value="1"/>
</dbReference>
<dbReference type="InterPro" id="IPR002173">
    <property type="entry name" value="Carboh/pur_kinase_PfkB_CS"/>
</dbReference>
<feature type="domain" description="Carbohydrate kinase PfkB" evidence="3">
    <location>
        <begin position="185"/>
        <end position="270"/>
    </location>
</feature>
<gene>
    <name evidence="4" type="ORF">A3H78_04180</name>
</gene>
<sequence>MKSVTLIGHISDDLLPSSHLGGSVTYAGIVFQKFGFDTTIITKAPPNHPYLQKLSKLNIKVINLERDKNSEITSFNNSFNDQGLRTQMVDKIAKSIKLSDLKQYKKLIISRPVVLAPILNEIDVNIISHFYNQCDLYLIAQGLFRKTIDQNLVTFTDMNDRSIFSKVKVTILSYEDLMIKAKVQEKELNSLIRDTKLLIITNADKKTDTYTNGKYFGGVDTYDIGNKLSDPIGAGDVFAAAFIISFLETRNILDSVKFGNLYAACKISRTLIKTGIDNLPTPEEVERFKESLLF</sequence>
<reference evidence="4 5" key="1">
    <citation type="journal article" date="2016" name="Nat. Commun.">
        <title>Thousands of microbial genomes shed light on interconnected biogeochemical processes in an aquifer system.</title>
        <authorList>
            <person name="Anantharaman K."/>
            <person name="Brown C.T."/>
            <person name="Hug L.A."/>
            <person name="Sharon I."/>
            <person name="Castelle C.J."/>
            <person name="Probst A.J."/>
            <person name="Thomas B.C."/>
            <person name="Singh A."/>
            <person name="Wilkins M.J."/>
            <person name="Karaoz U."/>
            <person name="Brodie E.L."/>
            <person name="Williams K.H."/>
            <person name="Hubbard S.S."/>
            <person name="Banfield J.F."/>
        </authorList>
    </citation>
    <scope>NUCLEOTIDE SEQUENCE [LARGE SCALE GENOMIC DNA]</scope>
</reference>
<keyword evidence="1" id="KW-0808">Transferase</keyword>